<dbReference type="InterPro" id="IPR005178">
    <property type="entry name" value="Ostalpha/TMEM184C"/>
</dbReference>
<protein>
    <recommendedName>
        <fullName evidence="9">DUF300-domain-containing protein</fullName>
    </recommendedName>
</protein>
<dbReference type="Pfam" id="PF03619">
    <property type="entry name" value="Solute_trans_a"/>
    <property type="match status" value="1"/>
</dbReference>
<keyword evidence="4 6" id="KW-0472">Membrane</keyword>
<comment type="subcellular location">
    <subcellularLocation>
        <location evidence="1">Membrane</location>
        <topology evidence="1">Multi-pass membrane protein</topology>
    </subcellularLocation>
</comment>
<feature type="transmembrane region" description="Helical" evidence="6">
    <location>
        <begin position="6"/>
        <end position="29"/>
    </location>
</feature>
<reference evidence="7 8" key="1">
    <citation type="journal article" date="2018" name="Mol. Biol. Evol.">
        <title>Broad Genomic Sampling Reveals a Smut Pathogenic Ancestry of the Fungal Clade Ustilaginomycotina.</title>
        <authorList>
            <person name="Kijpornyongpan T."/>
            <person name="Mondo S.J."/>
            <person name="Barry K."/>
            <person name="Sandor L."/>
            <person name="Lee J."/>
            <person name="Lipzen A."/>
            <person name="Pangilinan J."/>
            <person name="LaButti K."/>
            <person name="Hainaut M."/>
            <person name="Henrissat B."/>
            <person name="Grigoriev I.V."/>
            <person name="Spatafora J.W."/>
            <person name="Aime M.C."/>
        </authorList>
    </citation>
    <scope>NUCLEOTIDE SEQUENCE [LARGE SCALE GENOMIC DNA]</scope>
    <source>
        <strain evidence="7 8">MCA 4718</strain>
    </source>
</reference>
<evidence type="ECO:0000256" key="4">
    <source>
        <dbReference type="ARBA" id="ARBA00023136"/>
    </source>
</evidence>
<dbReference type="PANTHER" id="PTHR23423">
    <property type="entry name" value="ORGANIC SOLUTE TRANSPORTER-RELATED"/>
    <property type="match status" value="1"/>
</dbReference>
<dbReference type="GeneID" id="37014601"/>
<sequence length="272" mass="30917">MWYPQSSAFDVISACYEALVVVSFFTLLLQYLGDTFAQQEDVFRKVRLLQGPFPGGWWETRTKSGLGFLRFMKVAILQYAICLPICTVVAIPLRSVHWDCEESWLPGVINTWLSITLHSSSIVVMYCLVVFYCTIADRIKSHGALLKLVSVLATMVLCFLPGKVVTNNWIELQAELDRVFSAVRMALIALLHLKAFSYSAYRAHDQAKTSRWRAALDAINCRDLSAQMEDFRRIVTRDDREHGYIVLDDVSTETSQPQATARSWTDMPEETA</sequence>
<dbReference type="EMBL" id="KZ819330">
    <property type="protein sequence ID" value="PWN19828.1"/>
    <property type="molecule type" value="Genomic_DNA"/>
</dbReference>
<evidence type="ECO:0000256" key="6">
    <source>
        <dbReference type="SAM" id="Phobius"/>
    </source>
</evidence>
<feature type="region of interest" description="Disordered" evidence="5">
    <location>
        <begin position="251"/>
        <end position="272"/>
    </location>
</feature>
<feature type="transmembrane region" description="Helical" evidence="6">
    <location>
        <begin position="71"/>
        <end position="91"/>
    </location>
</feature>
<evidence type="ECO:0000256" key="1">
    <source>
        <dbReference type="ARBA" id="ARBA00004141"/>
    </source>
</evidence>
<evidence type="ECO:0000256" key="3">
    <source>
        <dbReference type="ARBA" id="ARBA00022989"/>
    </source>
</evidence>
<feature type="transmembrane region" description="Helical" evidence="6">
    <location>
        <begin position="111"/>
        <end position="132"/>
    </location>
</feature>
<proteinExistence type="predicted"/>
<dbReference type="SMART" id="SM01417">
    <property type="entry name" value="Solute_trans_a"/>
    <property type="match status" value="1"/>
</dbReference>
<evidence type="ECO:0000256" key="2">
    <source>
        <dbReference type="ARBA" id="ARBA00022692"/>
    </source>
</evidence>
<evidence type="ECO:0000313" key="7">
    <source>
        <dbReference type="EMBL" id="PWN19828.1"/>
    </source>
</evidence>
<dbReference type="Proteomes" id="UP000245942">
    <property type="component" value="Unassembled WGS sequence"/>
</dbReference>
<keyword evidence="2 6" id="KW-0812">Transmembrane</keyword>
<evidence type="ECO:0000313" key="8">
    <source>
        <dbReference type="Proteomes" id="UP000245942"/>
    </source>
</evidence>
<dbReference type="STRING" id="1684307.A0A316U4S2"/>
<evidence type="ECO:0008006" key="9">
    <source>
        <dbReference type="Google" id="ProtNLM"/>
    </source>
</evidence>
<dbReference type="OrthoDB" id="5348404at2759"/>
<keyword evidence="8" id="KW-1185">Reference proteome</keyword>
<feature type="compositionally biased region" description="Polar residues" evidence="5">
    <location>
        <begin position="252"/>
        <end position="263"/>
    </location>
</feature>
<feature type="transmembrane region" description="Helical" evidence="6">
    <location>
        <begin position="182"/>
        <end position="201"/>
    </location>
</feature>
<evidence type="ECO:0000256" key="5">
    <source>
        <dbReference type="SAM" id="MobiDB-lite"/>
    </source>
</evidence>
<organism evidence="7 8">
    <name type="scientific">Pseudomicrostroma glucosiphilum</name>
    <dbReference type="NCBI Taxonomy" id="1684307"/>
    <lineage>
        <taxon>Eukaryota</taxon>
        <taxon>Fungi</taxon>
        <taxon>Dikarya</taxon>
        <taxon>Basidiomycota</taxon>
        <taxon>Ustilaginomycotina</taxon>
        <taxon>Exobasidiomycetes</taxon>
        <taxon>Microstromatales</taxon>
        <taxon>Microstromatales incertae sedis</taxon>
        <taxon>Pseudomicrostroma</taxon>
    </lineage>
</organism>
<dbReference type="RefSeq" id="XP_025346988.1">
    <property type="nucleotide sequence ID" value="XM_025492867.1"/>
</dbReference>
<keyword evidence="3 6" id="KW-1133">Transmembrane helix</keyword>
<dbReference type="AlphaFoldDB" id="A0A316U4S2"/>
<dbReference type="GO" id="GO:0016020">
    <property type="term" value="C:membrane"/>
    <property type="evidence" value="ECO:0007669"/>
    <property type="project" value="UniProtKB-SubCell"/>
</dbReference>
<gene>
    <name evidence="7" type="ORF">BCV69DRAFT_283933</name>
</gene>
<name>A0A316U4S2_9BASI</name>
<accession>A0A316U4S2</accession>
<feature type="transmembrane region" description="Helical" evidence="6">
    <location>
        <begin position="144"/>
        <end position="162"/>
    </location>
</feature>